<evidence type="ECO:0000313" key="3">
    <source>
        <dbReference type="EMBL" id="KZT03116.1"/>
    </source>
</evidence>
<sequence>MSLSDFDSDLTDLPSSDEEEYIPTTTKKKKKATPRTRTEYKIQNALRPPRTTQYTAKSLYDQIVDDAIDLNPEYQRDVVWPETKQSGLIDSILRNYYIPPVIFGVDDGTERRTCIDGKQRLTSVQMQTNKRYWYKDVPGAKRTLLPKAYMQAFANKQITCVEYDCLTDDQEREIFQRVQLGVALTPAERMQAYVGPRASLIREVQSVVSGDDGIGHQFDWGRARGRDFQCIASIIYLIERHPNNTFPGAAQLDKWLQTPHSITSNFRTEVMDTIKTFIALIRDKRYSAAISKPNRVSPIEFTMIGILIHFNRNRMSLMQLFSAITKMRADVRGKHADIRANTKVTRTMQTCKAMEKGTSQPRKS</sequence>
<dbReference type="GeneID" id="63827922"/>
<dbReference type="InParanoid" id="A0A165CN65"/>
<proteinExistence type="predicted"/>
<protein>
    <recommendedName>
        <fullName evidence="2">GmrSD restriction endonucleases N-terminal domain-containing protein</fullName>
    </recommendedName>
</protein>
<dbReference type="PANTHER" id="PTHR39639">
    <property type="entry name" value="CHROMOSOME 16, WHOLE GENOME SHOTGUN SEQUENCE"/>
    <property type="match status" value="1"/>
</dbReference>
<dbReference type="EMBL" id="KV427647">
    <property type="protein sequence ID" value="KZT03116.1"/>
    <property type="molecule type" value="Genomic_DNA"/>
</dbReference>
<dbReference type="Proteomes" id="UP000076871">
    <property type="component" value="Unassembled WGS sequence"/>
</dbReference>
<dbReference type="Pfam" id="PF03235">
    <property type="entry name" value="GmrSD_N"/>
    <property type="match status" value="1"/>
</dbReference>
<keyword evidence="4" id="KW-1185">Reference proteome</keyword>
<gene>
    <name evidence="3" type="ORF">LAESUDRAFT_738446</name>
</gene>
<dbReference type="RefSeq" id="XP_040760856.1">
    <property type="nucleotide sequence ID" value="XM_040910893.1"/>
</dbReference>
<evidence type="ECO:0000256" key="1">
    <source>
        <dbReference type="SAM" id="MobiDB-lite"/>
    </source>
</evidence>
<dbReference type="OrthoDB" id="5419821at2759"/>
<feature type="region of interest" description="Disordered" evidence="1">
    <location>
        <begin position="1"/>
        <end position="37"/>
    </location>
</feature>
<reference evidence="3 4" key="1">
    <citation type="journal article" date="2016" name="Mol. Biol. Evol.">
        <title>Comparative Genomics of Early-Diverging Mushroom-Forming Fungi Provides Insights into the Origins of Lignocellulose Decay Capabilities.</title>
        <authorList>
            <person name="Nagy L.G."/>
            <person name="Riley R."/>
            <person name="Tritt A."/>
            <person name="Adam C."/>
            <person name="Daum C."/>
            <person name="Floudas D."/>
            <person name="Sun H."/>
            <person name="Yadav J.S."/>
            <person name="Pangilinan J."/>
            <person name="Larsson K.H."/>
            <person name="Matsuura K."/>
            <person name="Barry K."/>
            <person name="Labutti K."/>
            <person name="Kuo R."/>
            <person name="Ohm R.A."/>
            <person name="Bhattacharya S.S."/>
            <person name="Shirouzu T."/>
            <person name="Yoshinaga Y."/>
            <person name="Martin F.M."/>
            <person name="Grigoriev I.V."/>
            <person name="Hibbett D.S."/>
        </authorList>
    </citation>
    <scope>NUCLEOTIDE SEQUENCE [LARGE SCALE GENOMIC DNA]</scope>
    <source>
        <strain evidence="3 4">93-53</strain>
    </source>
</reference>
<dbReference type="InterPro" id="IPR004919">
    <property type="entry name" value="GmrSD_N"/>
</dbReference>
<evidence type="ECO:0000259" key="2">
    <source>
        <dbReference type="Pfam" id="PF03235"/>
    </source>
</evidence>
<evidence type="ECO:0000313" key="4">
    <source>
        <dbReference type="Proteomes" id="UP000076871"/>
    </source>
</evidence>
<dbReference type="PANTHER" id="PTHR39639:SF1">
    <property type="entry name" value="DUF262 DOMAIN-CONTAINING PROTEIN"/>
    <property type="match status" value="1"/>
</dbReference>
<accession>A0A165CN65</accession>
<name>A0A165CN65_9APHY</name>
<dbReference type="STRING" id="1314785.A0A165CN65"/>
<dbReference type="AlphaFoldDB" id="A0A165CN65"/>
<feature type="compositionally biased region" description="Acidic residues" evidence="1">
    <location>
        <begin position="1"/>
        <end position="21"/>
    </location>
</feature>
<feature type="domain" description="GmrSD restriction endonucleases N-terminal" evidence="2">
    <location>
        <begin position="63"/>
        <end position="130"/>
    </location>
</feature>
<organism evidence="3 4">
    <name type="scientific">Laetiporus sulphureus 93-53</name>
    <dbReference type="NCBI Taxonomy" id="1314785"/>
    <lineage>
        <taxon>Eukaryota</taxon>
        <taxon>Fungi</taxon>
        <taxon>Dikarya</taxon>
        <taxon>Basidiomycota</taxon>
        <taxon>Agaricomycotina</taxon>
        <taxon>Agaricomycetes</taxon>
        <taxon>Polyporales</taxon>
        <taxon>Laetiporus</taxon>
    </lineage>
</organism>